<dbReference type="Proteomes" id="UP001430953">
    <property type="component" value="Unassembled WGS sequence"/>
</dbReference>
<feature type="transmembrane region" description="Helical" evidence="12">
    <location>
        <begin position="22"/>
        <end position="45"/>
    </location>
</feature>
<accession>A0AAW2FLG9</accession>
<gene>
    <name evidence="13" type="ORF">PUN28_011232</name>
</gene>
<evidence type="ECO:0000256" key="5">
    <source>
        <dbReference type="ARBA" id="ARBA00022989"/>
    </source>
</evidence>
<keyword evidence="3 12" id="KW-0812">Transmembrane</keyword>
<comment type="subcellular location">
    <subcellularLocation>
        <location evidence="1">Membrane</location>
        <topology evidence="1">Multi-pass membrane protein</topology>
    </subcellularLocation>
</comment>
<dbReference type="GO" id="GO:0004984">
    <property type="term" value="F:olfactory receptor activity"/>
    <property type="evidence" value="ECO:0007669"/>
    <property type="project" value="InterPro"/>
</dbReference>
<keyword evidence="4" id="KW-0552">Olfaction</keyword>
<dbReference type="GO" id="GO:0005886">
    <property type="term" value="C:plasma membrane"/>
    <property type="evidence" value="ECO:0007669"/>
    <property type="project" value="TreeGrafter"/>
</dbReference>
<dbReference type="AlphaFoldDB" id="A0AAW2FLG9"/>
<evidence type="ECO:0000256" key="10">
    <source>
        <dbReference type="ARBA" id="ARBA00037946"/>
    </source>
</evidence>
<evidence type="ECO:0000256" key="11">
    <source>
        <dbReference type="ARBA" id="ARBA00038679"/>
    </source>
</evidence>
<dbReference type="EMBL" id="JADYXP020000010">
    <property type="protein sequence ID" value="KAL0116253.1"/>
    <property type="molecule type" value="Genomic_DNA"/>
</dbReference>
<feature type="transmembrane region" description="Helical" evidence="12">
    <location>
        <begin position="196"/>
        <end position="219"/>
    </location>
</feature>
<evidence type="ECO:0000313" key="14">
    <source>
        <dbReference type="Proteomes" id="UP001430953"/>
    </source>
</evidence>
<comment type="subunit">
    <text evidence="11">Interacts with Orco. Complexes exist early in the endomembrane system in olfactory sensory neurons (OSNs), coupling these complexes to the conserved ciliary trafficking pathway.</text>
</comment>
<keyword evidence="2" id="KW-0716">Sensory transduction</keyword>
<sequence>MDFLKGHLTYKAWIPFDYTQSVIFYFVFAHQMIGMSITAAVNVACDSLVAGLLQEICCQLEILEYRLTKILHDRHSLRDCIRHHNRIYEYAHMVNRRFAKIIALQFAVSMLVVCANLYKLASISITKINGSFLALIMYTACMLSQIFLYCWFGNELKLKSTGVVNSIYNMEWQKLDNKSKKILVLIMRRSMIPVEFNSAVIITLNLDSFVSVSIINLVAL</sequence>
<evidence type="ECO:0000256" key="2">
    <source>
        <dbReference type="ARBA" id="ARBA00022606"/>
    </source>
</evidence>
<evidence type="ECO:0000256" key="1">
    <source>
        <dbReference type="ARBA" id="ARBA00004141"/>
    </source>
</evidence>
<dbReference type="PANTHER" id="PTHR21137">
    <property type="entry name" value="ODORANT RECEPTOR"/>
    <property type="match status" value="1"/>
</dbReference>
<evidence type="ECO:0000256" key="12">
    <source>
        <dbReference type="SAM" id="Phobius"/>
    </source>
</evidence>
<keyword evidence="6 12" id="KW-0472">Membrane</keyword>
<name>A0AAW2FLG9_9HYME</name>
<dbReference type="Pfam" id="PF02949">
    <property type="entry name" value="7tm_6"/>
    <property type="match status" value="1"/>
</dbReference>
<comment type="caution">
    <text evidence="13">The sequence shown here is derived from an EMBL/GenBank/DDBJ whole genome shotgun (WGS) entry which is preliminary data.</text>
</comment>
<feature type="transmembrane region" description="Helical" evidence="12">
    <location>
        <begin position="130"/>
        <end position="152"/>
    </location>
</feature>
<keyword evidence="14" id="KW-1185">Reference proteome</keyword>
<dbReference type="GO" id="GO:0005549">
    <property type="term" value="F:odorant binding"/>
    <property type="evidence" value="ECO:0007669"/>
    <property type="project" value="InterPro"/>
</dbReference>
<dbReference type="PANTHER" id="PTHR21137:SF37">
    <property type="entry name" value="ODORANT RECEPTOR 46A, ISOFORM B-RELATED"/>
    <property type="match status" value="1"/>
</dbReference>
<evidence type="ECO:0000256" key="6">
    <source>
        <dbReference type="ARBA" id="ARBA00023136"/>
    </source>
</evidence>
<dbReference type="GO" id="GO:0007165">
    <property type="term" value="P:signal transduction"/>
    <property type="evidence" value="ECO:0007669"/>
    <property type="project" value="UniProtKB-KW"/>
</dbReference>
<keyword evidence="8" id="KW-0807">Transducer</keyword>
<evidence type="ECO:0000256" key="4">
    <source>
        <dbReference type="ARBA" id="ARBA00022725"/>
    </source>
</evidence>
<feature type="transmembrane region" description="Helical" evidence="12">
    <location>
        <begin position="98"/>
        <end position="118"/>
    </location>
</feature>
<evidence type="ECO:0000313" key="13">
    <source>
        <dbReference type="EMBL" id="KAL0116253.1"/>
    </source>
</evidence>
<comment type="similarity">
    <text evidence="10">Belongs to the insect chemoreceptor superfamily. Heteromeric odorant receptor channel (TC 1.A.69) family. Or2a subfamily.</text>
</comment>
<comment type="function">
    <text evidence="9">Odorant receptor which mediates acceptance or avoidance behavior, depending on its substrates. The odorant receptor repertoire encodes a large collection of odor stimuli that vary widely in identity, intensity, and duration. May form a complex with Orco to form odorant-sensing units, providing sensitive and prolonged odorant signaling and calcium permeability.</text>
</comment>
<reference evidence="13 14" key="1">
    <citation type="submission" date="2023-03" db="EMBL/GenBank/DDBJ databases">
        <title>High recombination rates correlate with genetic variation in Cardiocondyla obscurior ants.</title>
        <authorList>
            <person name="Errbii M."/>
        </authorList>
    </citation>
    <scope>NUCLEOTIDE SEQUENCE [LARGE SCALE GENOMIC DNA]</scope>
    <source>
        <strain evidence="13">Alpha-2009</strain>
        <tissue evidence="13">Whole body</tissue>
    </source>
</reference>
<keyword evidence="7" id="KW-0675">Receptor</keyword>
<keyword evidence="5 12" id="KW-1133">Transmembrane helix</keyword>
<evidence type="ECO:0000256" key="3">
    <source>
        <dbReference type="ARBA" id="ARBA00022692"/>
    </source>
</evidence>
<evidence type="ECO:0000256" key="8">
    <source>
        <dbReference type="ARBA" id="ARBA00023224"/>
    </source>
</evidence>
<proteinExistence type="inferred from homology"/>
<organism evidence="13 14">
    <name type="scientific">Cardiocondyla obscurior</name>
    <dbReference type="NCBI Taxonomy" id="286306"/>
    <lineage>
        <taxon>Eukaryota</taxon>
        <taxon>Metazoa</taxon>
        <taxon>Ecdysozoa</taxon>
        <taxon>Arthropoda</taxon>
        <taxon>Hexapoda</taxon>
        <taxon>Insecta</taxon>
        <taxon>Pterygota</taxon>
        <taxon>Neoptera</taxon>
        <taxon>Endopterygota</taxon>
        <taxon>Hymenoptera</taxon>
        <taxon>Apocrita</taxon>
        <taxon>Aculeata</taxon>
        <taxon>Formicoidea</taxon>
        <taxon>Formicidae</taxon>
        <taxon>Myrmicinae</taxon>
        <taxon>Cardiocondyla</taxon>
    </lineage>
</organism>
<evidence type="ECO:0000256" key="7">
    <source>
        <dbReference type="ARBA" id="ARBA00023170"/>
    </source>
</evidence>
<protein>
    <submittedName>
        <fullName evidence="13">Uncharacterized protein</fullName>
    </submittedName>
</protein>
<dbReference type="InterPro" id="IPR004117">
    <property type="entry name" value="7tm6_olfct_rcpt"/>
</dbReference>
<evidence type="ECO:0000256" key="9">
    <source>
        <dbReference type="ARBA" id="ARBA00037764"/>
    </source>
</evidence>